<gene>
    <name evidence="2" type="ORF">SBA5_100090</name>
</gene>
<evidence type="ECO:0000313" key="3">
    <source>
        <dbReference type="Proteomes" id="UP000239735"/>
    </source>
</evidence>
<name>A0A2N9L2E5_9BACT</name>
<accession>A0A2N9L2E5</accession>
<organism evidence="2 3">
    <name type="scientific">Candidatus Sulfuritelmatomonas gaucii</name>
    <dbReference type="NCBI Taxonomy" id="2043161"/>
    <lineage>
        <taxon>Bacteria</taxon>
        <taxon>Pseudomonadati</taxon>
        <taxon>Acidobacteriota</taxon>
        <taxon>Terriglobia</taxon>
        <taxon>Terriglobales</taxon>
        <taxon>Acidobacteriaceae</taxon>
        <taxon>Candidatus Sulfuritelmatomonas</taxon>
    </lineage>
</organism>
<feature type="compositionally biased region" description="Low complexity" evidence="1">
    <location>
        <begin position="138"/>
        <end position="155"/>
    </location>
</feature>
<dbReference type="EMBL" id="OKRB01000002">
    <property type="protein sequence ID" value="SPE17492.1"/>
    <property type="molecule type" value="Genomic_DNA"/>
</dbReference>
<dbReference type="Proteomes" id="UP000239735">
    <property type="component" value="Unassembled WGS sequence"/>
</dbReference>
<evidence type="ECO:0000256" key="1">
    <source>
        <dbReference type="SAM" id="MobiDB-lite"/>
    </source>
</evidence>
<evidence type="ECO:0000313" key="2">
    <source>
        <dbReference type="EMBL" id="SPE17492.1"/>
    </source>
</evidence>
<protein>
    <submittedName>
        <fullName evidence="2">Uncharacterized protein</fullName>
    </submittedName>
</protein>
<sequence length="155" mass="17693">MIRITPSSGKHRYSSFTVHLLDALIERNPGTAARPVAPQLPDAAVEETIHNLYVQSLKAKLELCRIVSARLMEELESQELPARRRGDSFCRWFNVTRDGDILEFVFELLRRREREARATQSLKKSPHRFVEHPHSLRSPRYAESASASRAAGSGW</sequence>
<dbReference type="AlphaFoldDB" id="A0A2N9L2E5"/>
<feature type="region of interest" description="Disordered" evidence="1">
    <location>
        <begin position="119"/>
        <end position="155"/>
    </location>
</feature>
<proteinExistence type="predicted"/>
<reference evidence="3" key="1">
    <citation type="submission" date="2018-02" db="EMBL/GenBank/DDBJ databases">
        <authorList>
            <person name="Hausmann B."/>
        </authorList>
    </citation>
    <scope>NUCLEOTIDE SEQUENCE [LARGE SCALE GENOMIC DNA]</scope>
    <source>
        <strain evidence="3">Peat soil MAG SbA5</strain>
    </source>
</reference>